<dbReference type="Gene3D" id="3.30.110.150">
    <property type="entry name" value="SepF-like protein"/>
    <property type="match status" value="1"/>
</dbReference>
<dbReference type="Pfam" id="PF04472">
    <property type="entry name" value="SepF"/>
    <property type="match status" value="1"/>
</dbReference>
<accession>A0A226C0M3</accession>
<name>A0A226C0M3_9FIRM</name>
<dbReference type="HAMAP" id="MF_01197">
    <property type="entry name" value="SepF"/>
    <property type="match status" value="1"/>
</dbReference>
<keyword evidence="1 5" id="KW-0132">Cell division</keyword>
<proteinExistence type="inferred from homology"/>
<comment type="subunit">
    <text evidence="5">Homodimer. Interacts with FtsZ.</text>
</comment>
<dbReference type="InterPro" id="IPR038594">
    <property type="entry name" value="SepF-like_sf"/>
</dbReference>
<evidence type="ECO:0000313" key="7">
    <source>
        <dbReference type="EMBL" id="OWZ84144.1"/>
    </source>
</evidence>
<dbReference type="Proteomes" id="UP000214588">
    <property type="component" value="Unassembled WGS sequence"/>
</dbReference>
<evidence type="ECO:0000256" key="6">
    <source>
        <dbReference type="SAM" id="MobiDB-lite"/>
    </source>
</evidence>
<dbReference type="GO" id="GO:0043093">
    <property type="term" value="P:FtsZ-dependent cytokinesis"/>
    <property type="evidence" value="ECO:0007669"/>
    <property type="project" value="UniProtKB-UniRule"/>
</dbReference>
<dbReference type="InterPro" id="IPR023052">
    <property type="entry name" value="Cell_div_SepF"/>
</dbReference>
<evidence type="ECO:0000256" key="3">
    <source>
        <dbReference type="ARBA" id="ARBA00023306"/>
    </source>
</evidence>
<dbReference type="AlphaFoldDB" id="A0A226C0M3"/>
<evidence type="ECO:0000256" key="4">
    <source>
        <dbReference type="ARBA" id="ARBA00044936"/>
    </source>
</evidence>
<dbReference type="InterPro" id="IPR007561">
    <property type="entry name" value="Cell_div_SepF/SepF-rel"/>
</dbReference>
<dbReference type="GO" id="GO:0000917">
    <property type="term" value="P:division septum assembly"/>
    <property type="evidence" value="ECO:0007669"/>
    <property type="project" value="UniProtKB-KW"/>
</dbReference>
<gene>
    <name evidence="5" type="primary">sepF</name>
    <name evidence="7" type="ORF">CDO51_04550</name>
</gene>
<reference evidence="7 8" key="1">
    <citation type="submission" date="2017-06" db="EMBL/GenBank/DDBJ databases">
        <title>Draft Genome Sequence of Natranaerobius trueperi halophilic, alkalithermophilic bacteria from soda lakes.</title>
        <authorList>
            <person name="Zhao B."/>
        </authorList>
    </citation>
    <scope>NUCLEOTIDE SEQUENCE [LARGE SCALE GENOMIC DNA]</scope>
    <source>
        <strain evidence="7 8">DSM 18760</strain>
    </source>
</reference>
<dbReference type="PANTHER" id="PTHR35798">
    <property type="entry name" value="CELL DIVISION PROTEIN SEPF"/>
    <property type="match status" value="1"/>
</dbReference>
<dbReference type="RefSeq" id="WP_089023122.1">
    <property type="nucleotide sequence ID" value="NZ_NIQC01000007.1"/>
</dbReference>
<dbReference type="OrthoDB" id="9815206at2"/>
<sequence>MSFFEKMLVFLGLAEETEEEIIEEEETEPVRETSERNKKKKVARKNKDNQVVPLHKASNQHNIKVFLLAPKKYDEAQMVGKYLKNGFPVIVNLENLEVETAKQLIDFVSGTVFALDGNLHKIGQNIFLFSPPNIEIEGEISSINSEYELEQKYNEE</sequence>
<organism evidence="7 8">
    <name type="scientific">Natranaerobius trueperi</name>
    <dbReference type="NCBI Taxonomy" id="759412"/>
    <lineage>
        <taxon>Bacteria</taxon>
        <taxon>Bacillati</taxon>
        <taxon>Bacillota</taxon>
        <taxon>Clostridia</taxon>
        <taxon>Natranaerobiales</taxon>
        <taxon>Natranaerobiaceae</taxon>
        <taxon>Natranaerobius</taxon>
    </lineage>
</organism>
<keyword evidence="5" id="KW-0963">Cytoplasm</keyword>
<dbReference type="GO" id="GO:0005737">
    <property type="term" value="C:cytoplasm"/>
    <property type="evidence" value="ECO:0007669"/>
    <property type="project" value="UniProtKB-SubCell"/>
</dbReference>
<dbReference type="PANTHER" id="PTHR35798:SF1">
    <property type="entry name" value="CELL DIVISION PROTEIN SEPF"/>
    <property type="match status" value="1"/>
</dbReference>
<evidence type="ECO:0000256" key="2">
    <source>
        <dbReference type="ARBA" id="ARBA00023210"/>
    </source>
</evidence>
<evidence type="ECO:0000256" key="5">
    <source>
        <dbReference type="HAMAP-Rule" id="MF_01197"/>
    </source>
</evidence>
<keyword evidence="2 5" id="KW-0717">Septation</keyword>
<feature type="region of interest" description="Disordered" evidence="6">
    <location>
        <begin position="21"/>
        <end position="49"/>
    </location>
</feature>
<keyword evidence="8" id="KW-1185">Reference proteome</keyword>
<comment type="subcellular location">
    <subcellularLocation>
        <location evidence="5">Cytoplasm</location>
    </subcellularLocation>
    <text evidence="5">Localizes to the division site, in a FtsZ-dependent manner.</text>
</comment>
<comment type="caution">
    <text evidence="7">The sequence shown here is derived from an EMBL/GenBank/DDBJ whole genome shotgun (WGS) entry which is preliminary data.</text>
</comment>
<evidence type="ECO:0000256" key="1">
    <source>
        <dbReference type="ARBA" id="ARBA00022618"/>
    </source>
</evidence>
<keyword evidence="3 5" id="KW-0131">Cell cycle</keyword>
<dbReference type="EMBL" id="NIQC01000007">
    <property type="protein sequence ID" value="OWZ84144.1"/>
    <property type="molecule type" value="Genomic_DNA"/>
</dbReference>
<comment type="similarity">
    <text evidence="5">Belongs to the SepF family.</text>
</comment>
<comment type="function">
    <text evidence="4 5">Cell division protein that is part of the divisome complex and is recruited early to the Z-ring. Probably stimulates Z-ring formation, perhaps through the cross-linking of FtsZ protofilaments. Its function overlaps with FtsA.</text>
</comment>
<evidence type="ECO:0000313" key="8">
    <source>
        <dbReference type="Proteomes" id="UP000214588"/>
    </source>
</evidence>
<protein>
    <recommendedName>
        <fullName evidence="5">Cell division protein SepF</fullName>
    </recommendedName>
</protein>